<keyword evidence="3" id="KW-0560">Oxidoreductase</keyword>
<dbReference type="Pfam" id="PF00903">
    <property type="entry name" value="Glyoxalase"/>
    <property type="match status" value="1"/>
</dbReference>
<keyword evidence="4" id="KW-1185">Reference proteome</keyword>
<dbReference type="InterPro" id="IPR051785">
    <property type="entry name" value="MMCE/EMCE_epimerase"/>
</dbReference>
<dbReference type="Proteomes" id="UP000035963">
    <property type="component" value="Unassembled WGS sequence"/>
</dbReference>
<feature type="domain" description="VOC" evidence="2">
    <location>
        <begin position="3"/>
        <end position="126"/>
    </location>
</feature>
<dbReference type="RefSeq" id="WP_047897407.1">
    <property type="nucleotide sequence ID" value="NZ_AEJF01000230.1"/>
</dbReference>
<evidence type="ECO:0000313" key="4">
    <source>
        <dbReference type="Proteomes" id="UP000035963"/>
    </source>
</evidence>
<proteinExistence type="predicted"/>
<sequence length="126" mass="14172">MSRIVHLAVKVNDLEEATKFYSEVFGFTEVKTGRNREHISRHMTDGHIDFTLMKYDSEDSHEATLAGEGPRLHHWGVTVDDQELAAEKIKQYGGTILSQKGEGALKFRAPDGTIAEVVKPGRYNEK</sequence>
<keyword evidence="3" id="KW-0223">Dioxygenase</keyword>
<dbReference type="PANTHER" id="PTHR43048">
    <property type="entry name" value="METHYLMALONYL-COA EPIMERASE"/>
    <property type="match status" value="1"/>
</dbReference>
<dbReference type="GO" id="GO:0046872">
    <property type="term" value="F:metal ion binding"/>
    <property type="evidence" value="ECO:0007669"/>
    <property type="project" value="UniProtKB-KW"/>
</dbReference>
<dbReference type="AlphaFoldDB" id="A0A0J1CL24"/>
<keyword evidence="1" id="KW-0479">Metal-binding</keyword>
<dbReference type="InterPro" id="IPR037523">
    <property type="entry name" value="VOC_core"/>
</dbReference>
<dbReference type="Gene3D" id="3.10.180.10">
    <property type="entry name" value="2,3-Dihydroxybiphenyl 1,2-Dioxygenase, domain 1"/>
    <property type="match status" value="1"/>
</dbReference>
<evidence type="ECO:0000259" key="2">
    <source>
        <dbReference type="PROSITE" id="PS51819"/>
    </source>
</evidence>
<comment type="caution">
    <text evidence="3">The sequence shown here is derived from an EMBL/GenBank/DDBJ whole genome shotgun (WGS) entry which is preliminary data.</text>
</comment>
<dbReference type="EMBL" id="AEJF01000230">
    <property type="protein sequence ID" value="KLU21096.1"/>
    <property type="molecule type" value="Genomic_DNA"/>
</dbReference>
<dbReference type="InterPro" id="IPR029068">
    <property type="entry name" value="Glyas_Bleomycin-R_OHBP_Dase"/>
</dbReference>
<dbReference type="GO" id="GO:0051213">
    <property type="term" value="F:dioxygenase activity"/>
    <property type="evidence" value="ECO:0007669"/>
    <property type="project" value="UniProtKB-KW"/>
</dbReference>
<dbReference type="GO" id="GO:0004493">
    <property type="term" value="F:methylmalonyl-CoA epimerase activity"/>
    <property type="evidence" value="ECO:0007669"/>
    <property type="project" value="TreeGrafter"/>
</dbReference>
<dbReference type="CDD" id="cd06587">
    <property type="entry name" value="VOC"/>
    <property type="match status" value="1"/>
</dbReference>
<dbReference type="PANTHER" id="PTHR43048:SF3">
    <property type="entry name" value="METHYLMALONYL-COA EPIMERASE, MITOCHONDRIAL"/>
    <property type="match status" value="1"/>
</dbReference>
<dbReference type="GO" id="GO:0046491">
    <property type="term" value="P:L-methylmalonyl-CoA metabolic process"/>
    <property type="evidence" value="ECO:0007669"/>
    <property type="project" value="TreeGrafter"/>
</dbReference>
<dbReference type="OrthoDB" id="115162at2"/>
<reference evidence="3 4" key="1">
    <citation type="journal article" date="2015" name="Genome Announc.">
        <title>Draft Genome Sequence of Burkholderia sp. Strain PML1(12), an Ectomycorrhizosphere-Inhabiting Bacterium with Effective Mineral-Weathering Ability.</title>
        <authorList>
            <person name="Uroz S."/>
            <person name="Oger P."/>
        </authorList>
    </citation>
    <scope>NUCLEOTIDE SEQUENCE [LARGE SCALE GENOMIC DNA]</scope>
    <source>
        <strain evidence="4">PML1(12)</strain>
    </source>
</reference>
<dbReference type="PATRIC" id="fig|908627.4.peg.8558"/>
<organism evidence="3 4">
    <name type="scientific">Caballeronia mineralivorans PML1(12)</name>
    <dbReference type="NCBI Taxonomy" id="908627"/>
    <lineage>
        <taxon>Bacteria</taxon>
        <taxon>Pseudomonadati</taxon>
        <taxon>Pseudomonadota</taxon>
        <taxon>Betaproteobacteria</taxon>
        <taxon>Burkholderiales</taxon>
        <taxon>Burkholderiaceae</taxon>
        <taxon>Caballeronia</taxon>
    </lineage>
</organism>
<name>A0A0J1CL24_9BURK</name>
<protein>
    <submittedName>
        <fullName evidence="3">Extradiol dioxygenase</fullName>
    </submittedName>
</protein>
<gene>
    <name evidence="3" type="ORF">EOS_38200</name>
</gene>
<dbReference type="PROSITE" id="PS51819">
    <property type="entry name" value="VOC"/>
    <property type="match status" value="1"/>
</dbReference>
<accession>A0A0J1CL24</accession>
<evidence type="ECO:0000256" key="1">
    <source>
        <dbReference type="ARBA" id="ARBA00022723"/>
    </source>
</evidence>
<dbReference type="SUPFAM" id="SSF54593">
    <property type="entry name" value="Glyoxalase/Bleomycin resistance protein/Dihydroxybiphenyl dioxygenase"/>
    <property type="match status" value="1"/>
</dbReference>
<dbReference type="InterPro" id="IPR004360">
    <property type="entry name" value="Glyas_Fos-R_dOase_dom"/>
</dbReference>
<evidence type="ECO:0000313" key="3">
    <source>
        <dbReference type="EMBL" id="KLU21096.1"/>
    </source>
</evidence>